<dbReference type="PANTHER" id="PTHR32305:SF15">
    <property type="entry name" value="PROTEIN RHSA-RELATED"/>
    <property type="match status" value="1"/>
</dbReference>
<comment type="caution">
    <text evidence="5">The sequence shown here is derived from an EMBL/GenBank/DDBJ whole genome shotgun (WGS) entry which is preliminary data.</text>
</comment>
<dbReference type="Pfam" id="PF25023">
    <property type="entry name" value="TEN_YD-shell"/>
    <property type="match status" value="1"/>
</dbReference>
<dbReference type="EMBL" id="NJCX01000006">
    <property type="protein sequence ID" value="PHM74164.1"/>
    <property type="molecule type" value="Genomic_DNA"/>
</dbReference>
<dbReference type="RefSeq" id="WP_099141169.1">
    <property type="nucleotide sequence ID" value="NZ_CAWNOR010000097.1"/>
</dbReference>
<dbReference type="InterPro" id="IPR022385">
    <property type="entry name" value="Rhs_assc_core"/>
</dbReference>
<evidence type="ECO:0000256" key="1">
    <source>
        <dbReference type="ARBA" id="ARBA00022737"/>
    </source>
</evidence>
<keyword evidence="3" id="KW-1133">Transmembrane helix</keyword>
<protein>
    <submittedName>
        <fullName evidence="5">RHS family protein</fullName>
    </submittedName>
</protein>
<accession>A0A2D0LEN1</accession>
<name>A0A2D0LEN1_9GAMM</name>
<proteinExistence type="predicted"/>
<dbReference type="NCBIfam" id="TIGR01643">
    <property type="entry name" value="YD_repeat_2x"/>
    <property type="match status" value="3"/>
</dbReference>
<feature type="domain" description="Teneurin-like YD-shell" evidence="4">
    <location>
        <begin position="756"/>
        <end position="1329"/>
    </location>
</feature>
<evidence type="ECO:0000313" key="6">
    <source>
        <dbReference type="Proteomes" id="UP000221101"/>
    </source>
</evidence>
<dbReference type="Gene3D" id="2.180.10.10">
    <property type="entry name" value="RHS repeat-associated core"/>
    <property type="match status" value="2"/>
</dbReference>
<dbReference type="OrthoDB" id="5862074at2"/>
<keyword evidence="3" id="KW-0812">Transmembrane</keyword>
<reference evidence="5 6" key="1">
    <citation type="journal article" date="2017" name="Nat. Microbiol.">
        <title>Natural product diversity associated with the nematode symbionts Photorhabdus and Xenorhabdus.</title>
        <authorList>
            <person name="Tobias N.J."/>
            <person name="Wolff H."/>
            <person name="Djahanschiri B."/>
            <person name="Grundmann F."/>
            <person name="Kronenwerth M."/>
            <person name="Shi Y.M."/>
            <person name="Simonyi S."/>
            <person name="Grun P."/>
            <person name="Shapiro-Ilan D."/>
            <person name="Pidot S.J."/>
            <person name="Stinear T.P."/>
            <person name="Ebersberger I."/>
            <person name="Bode H.B."/>
        </authorList>
    </citation>
    <scope>NUCLEOTIDE SEQUENCE [LARGE SCALE GENOMIC DNA]</scope>
    <source>
        <strain evidence="5 6">DSM 17907</strain>
    </source>
</reference>
<dbReference type="NCBIfam" id="TIGR03696">
    <property type="entry name" value="Rhs_assc_core"/>
    <property type="match status" value="1"/>
</dbReference>
<organism evidence="5 6">
    <name type="scientific">Xenorhabdus kozodoii</name>
    <dbReference type="NCBI Taxonomy" id="351676"/>
    <lineage>
        <taxon>Bacteria</taxon>
        <taxon>Pseudomonadati</taxon>
        <taxon>Pseudomonadota</taxon>
        <taxon>Gammaproteobacteria</taxon>
        <taxon>Enterobacterales</taxon>
        <taxon>Morganellaceae</taxon>
        <taxon>Xenorhabdus</taxon>
    </lineage>
</organism>
<keyword evidence="6" id="KW-1185">Reference proteome</keyword>
<evidence type="ECO:0000256" key="2">
    <source>
        <dbReference type="SAM" id="MobiDB-lite"/>
    </source>
</evidence>
<evidence type="ECO:0000259" key="4">
    <source>
        <dbReference type="Pfam" id="PF25023"/>
    </source>
</evidence>
<dbReference type="Proteomes" id="UP000221101">
    <property type="component" value="Unassembled WGS sequence"/>
</dbReference>
<sequence>MQNDFFSHAHNFQSAALGSVDPRTGLFTYTLLVAQLAGSHHLGPAQTLALAYSPLNTANRGFGRGFSLGLTQYDSQQRLLSLSTGERYKVDEYADRVYLKQYKQDGVRFEKDVAQNVYRVIHKSGTVEVLTGPDNAYRLKVPTQILTPLGHFLTLDWAAEFGGALHLTTLTDDTGKVLLTVHYERGSYTRFIVWPDTTETYAIRLLFENDAVTRVEKDPDTDHTLAWSLGYDIDNRFLTQITAPTGLSEQVIYDSNGHRFPAGAPLSALPYVTRHTQSPGHGPDIVRTYQYTVANFLGYGEKGHWQPDEDFLYGVLSDYQYGSTEHWDNGTTQRHITRRYNKYHLLVSETTEQNGCTRAHVTDYYAQVGRAFDDQPPQFQLPKTASMSFNDTVVEVIQTEFDAAGNPTRQVAPDGTRTDWVYYPAAGEAGGCPASPHGFVRFVKSKTVTPGQPTPADGYTDAPIHQVVYRYEALPTLPGAPAPHAVVCTYQGRYSAGRLLHESRPHYTNDTHSPDHGRIYRVEETVYALDGAGTWQSHQTFRYTLAGEALVKHTEWTGHDQLSLTSQRRQSQVSGKLWHETDAQHCTARYDYDAFGRIAAQTHNADTDYSQSEHYDYAIEGAGAITTTKTDVWGNQARLRLNGLGHPCQKEICRQGEPEWQLLSDTGRDGWGRIVSQTQYDWLPVEHDPDPATRQLTRVATRQRLEYDDWGKLHRIIRGTGETLLYDYDPVNRTEQITRQAGGVNFSRCTVAYDLRHQPVTVTRYDSQSRQYSQQHSDYDGGGRLRATVDVLGQKTEYGYDVLGRLSTITHADGTVIRKTYAPFTTSSLVTQIAVDGQVVGSRCFDSLHRLVSVSSGGRTYHLAYQGTAPYPSQITDPRGQTVQYDHEPRLGNALLRVVAGDLRQHFAYDSKTGKLAEARADGQATRTLGYTAAGRLQQETCRFDDAGAGAARSAHYTYSPAGRLTAYQDVTGKTTRISFDGDGRPVAARDPDLDIVLTYDAASRVQCWRVVDKQGKRLTTARDFDDFGRETRREIQTENDTLVLALTYTVNNQIASRTLHSRQAGLLCEETYAYDPARHWLTEYTCTGAERPRDAYGVSLSRQHFTYDRLGNILACLTTLADGSQDTATFSYSSADPCQLQRITHSHPDYPATLTLLYDAAGRLVQDEAGRQLTYNALGRLASVHLGDTHSAYSYDAANRLVLQQLGNDCNRELYYQGASRVTEIQRESGQATRLLRAQGETVAALTGDGRYLLGTDNQGSVRVSQAETGAETRYRYAPYGQQAEAESNPDLPAYQGERLDAVGGVYHLGNGYRTYNPVLMRFTAPDSQSPFGAGGLNPYAYCLGDPINRSDPTGHFSLGGLLGIIGGAIGLVIGLALAIPTGGASLAGDAAILAGLVADITGIISGALEDSNPRVSAILGWVSMGMGALTLGAGALGGLARGGRQLSRPAVLEGFSEGFTSGEPRRMNLASPPPEVTAPPDTGSGFRGSSSDYVIAFRRAMDEGRISRVENPVGGGTYTVGLETQGILPAGGEVQYLRSALFRSRGDGSTIEIIDNIVPLSDGTQQPINIGNEDLEMLYLHFIHTSILSNQENDSIITSINNIRFYLSSHMSRGVELSAETISRIQSTWINAAFSNFNANEWLYTTLRFLSPDLNFPQDIMLNDNAFQFFNQNIIPNIRRLRGG</sequence>
<dbReference type="InterPro" id="IPR050708">
    <property type="entry name" value="T6SS_VgrG/RHS"/>
</dbReference>
<keyword evidence="1" id="KW-0677">Repeat</keyword>
<feature type="transmembrane region" description="Helical" evidence="3">
    <location>
        <begin position="1388"/>
        <end position="1408"/>
    </location>
</feature>
<evidence type="ECO:0000313" key="5">
    <source>
        <dbReference type="EMBL" id="PHM74164.1"/>
    </source>
</evidence>
<dbReference type="PANTHER" id="PTHR32305">
    <property type="match status" value="1"/>
</dbReference>
<keyword evidence="3" id="KW-0472">Membrane</keyword>
<feature type="transmembrane region" description="Helical" evidence="3">
    <location>
        <begin position="1420"/>
        <end position="1441"/>
    </location>
</feature>
<feature type="transmembrane region" description="Helical" evidence="3">
    <location>
        <begin position="1358"/>
        <end position="1381"/>
    </location>
</feature>
<dbReference type="InterPro" id="IPR056823">
    <property type="entry name" value="TEN-like_YD-shell"/>
</dbReference>
<dbReference type="InterPro" id="IPR006530">
    <property type="entry name" value="YD"/>
</dbReference>
<evidence type="ECO:0000256" key="3">
    <source>
        <dbReference type="SAM" id="Phobius"/>
    </source>
</evidence>
<feature type="region of interest" description="Disordered" evidence="2">
    <location>
        <begin position="1459"/>
        <end position="1491"/>
    </location>
</feature>
<gene>
    <name evidence="5" type="ORF">Xkoz_01049</name>
</gene>